<evidence type="ECO:0000313" key="2">
    <source>
        <dbReference type="Proteomes" id="UP000028341"/>
    </source>
</evidence>
<name>A0A081XWQ3_STRTO</name>
<evidence type="ECO:0000313" key="1">
    <source>
        <dbReference type="EMBL" id="KES07976.1"/>
    </source>
</evidence>
<dbReference type="eggNOG" id="COG4842">
    <property type="taxonomic scope" value="Bacteria"/>
</dbReference>
<evidence type="ECO:0008006" key="3">
    <source>
        <dbReference type="Google" id="ProtNLM"/>
    </source>
</evidence>
<reference evidence="1 2" key="1">
    <citation type="submission" date="2014-02" db="EMBL/GenBank/DDBJ databases">
        <title>The genome announcement of Streptomyces toyocaensis NRRL15009.</title>
        <authorList>
            <person name="Hong H.-J."/>
            <person name="Kwun M.J."/>
        </authorList>
    </citation>
    <scope>NUCLEOTIDE SEQUENCE [LARGE SCALE GENOMIC DNA]</scope>
    <source>
        <strain evidence="1 2">NRRL 15009</strain>
    </source>
</reference>
<dbReference type="Pfam" id="PF06013">
    <property type="entry name" value="WXG100"/>
    <property type="match status" value="1"/>
</dbReference>
<accession>A0A081XWQ3</accession>
<dbReference type="EMBL" id="JFCB01000003">
    <property type="protein sequence ID" value="KES07976.1"/>
    <property type="molecule type" value="Genomic_DNA"/>
</dbReference>
<sequence>MDRGADLTRLRELSKTYARKAHDLQVLIKDLQSATADSSGYWKGPKADRFRDDWRDVKPTFEKWVDTLNEASKSANTSADNIERAT</sequence>
<organism evidence="1 2">
    <name type="scientific">Streptomyces toyocaensis</name>
    <dbReference type="NCBI Taxonomy" id="55952"/>
    <lineage>
        <taxon>Bacteria</taxon>
        <taxon>Bacillati</taxon>
        <taxon>Actinomycetota</taxon>
        <taxon>Actinomycetes</taxon>
        <taxon>Kitasatosporales</taxon>
        <taxon>Streptomycetaceae</taxon>
        <taxon>Streptomyces</taxon>
    </lineage>
</organism>
<comment type="caution">
    <text evidence="1">The sequence shown here is derived from an EMBL/GenBank/DDBJ whole genome shotgun (WGS) entry which is preliminary data.</text>
</comment>
<dbReference type="STRING" id="55952.BU52_05985"/>
<dbReference type="AlphaFoldDB" id="A0A081XWQ3"/>
<dbReference type="Gene3D" id="1.10.287.1060">
    <property type="entry name" value="ESAT-6-like"/>
    <property type="match status" value="1"/>
</dbReference>
<dbReference type="SUPFAM" id="SSF140453">
    <property type="entry name" value="EsxAB dimer-like"/>
    <property type="match status" value="1"/>
</dbReference>
<proteinExistence type="predicted"/>
<keyword evidence="2" id="KW-1185">Reference proteome</keyword>
<dbReference type="RefSeq" id="WP_037929265.1">
    <property type="nucleotide sequence ID" value="NZ_JBFADL010000001.1"/>
</dbReference>
<dbReference type="OrthoDB" id="3538531at2"/>
<protein>
    <recommendedName>
        <fullName evidence="3">WXG100 family type VII secretion target</fullName>
    </recommendedName>
</protein>
<gene>
    <name evidence="1" type="ORF">BU52_05985</name>
</gene>
<dbReference type="InterPro" id="IPR036689">
    <property type="entry name" value="ESAT-6-like_sf"/>
</dbReference>
<dbReference type="Proteomes" id="UP000028341">
    <property type="component" value="Unassembled WGS sequence"/>
</dbReference>
<dbReference type="InterPro" id="IPR010310">
    <property type="entry name" value="T7SS_ESAT-6-like"/>
</dbReference>